<dbReference type="CDD" id="cd01372">
    <property type="entry name" value="KISc_KIF4"/>
    <property type="match status" value="1"/>
</dbReference>
<comment type="cofactor">
    <cofactor evidence="16">
        <name>[2Fe-2S] cluster</name>
        <dbReference type="ChEBI" id="CHEBI:190135"/>
    </cofactor>
</comment>
<dbReference type="PROSITE" id="PS50067">
    <property type="entry name" value="KINESIN_MOTOR_2"/>
    <property type="match status" value="1"/>
</dbReference>
<evidence type="ECO:0000256" key="8">
    <source>
        <dbReference type="ARBA" id="ARBA00022840"/>
    </source>
</evidence>
<feature type="binding site" evidence="17">
    <location>
        <begin position="89"/>
        <end position="96"/>
    </location>
    <ligand>
        <name>ATP</name>
        <dbReference type="ChEBI" id="CHEBI:30616"/>
    </ligand>
</feature>
<feature type="coiled-coil region" evidence="18">
    <location>
        <begin position="343"/>
        <end position="442"/>
    </location>
</feature>
<dbReference type="Pfam" id="PF00225">
    <property type="entry name" value="Kinesin"/>
    <property type="match status" value="1"/>
</dbReference>
<dbReference type="GO" id="GO:0008017">
    <property type="term" value="F:microtubule binding"/>
    <property type="evidence" value="ECO:0007669"/>
    <property type="project" value="InterPro"/>
</dbReference>
<feature type="coiled-coil region" evidence="18">
    <location>
        <begin position="894"/>
        <end position="935"/>
    </location>
</feature>
<dbReference type="SUPFAM" id="SSF52540">
    <property type="entry name" value="P-loop containing nucleoside triphosphate hydrolases"/>
    <property type="match status" value="1"/>
</dbReference>
<dbReference type="GO" id="GO:0051231">
    <property type="term" value="P:spindle elongation"/>
    <property type="evidence" value="ECO:0000318"/>
    <property type="project" value="GO_Central"/>
</dbReference>
<dbReference type="GO" id="GO:0051536">
    <property type="term" value="F:iron-sulfur cluster binding"/>
    <property type="evidence" value="ECO:0007669"/>
    <property type="project" value="UniProtKB-KW"/>
</dbReference>
<dbReference type="PRINTS" id="PR00380">
    <property type="entry name" value="KINESINHEAVY"/>
</dbReference>
<sequence length="1257" mass="141208">MPEEQAKDISVRVAIRSRPLISKEVAEGCQLCVSFTPGEPQVILGKNKAFTFDYALRAEDPQEMVYQKVVARLVDGLFKGYNATVLAYGQTGSGKTYAMGNAYNMTDELKMGVIPRVIQNIFQLIDEKQDMEIVLKVSYLEIYNEDIHDLLSKDKKETLAIREDIDGGIRVAGLSEVTVTSAGDMFRCLENGSVGRTTGSTAMNLQSSRSHAIFTIYVQLKKKDSSESFCHAKFHLVDLAGSERAKRTQAQGDRFREGVNINRGLLALGNVISALGDENGRKSHIPYRDSKLTRLLQDSLGGNSQTVMIACISPADSNMEETLNTLRYADRARRIKNKPIVNRDPQAAELNKLKQQVQQLQIQLLQGKILNGEGDSAAVIMEGGQDLKTLLERNKSLEAENTKLSNELQASIDQTTQMYEKVILAEMTKEKLKQKLVELRASANMSIGVLDMTIAEGGDGHDMSKVKEQLGVMKDLQQKIADLENQQEEDEKAEALYGEDESRPTTAATSSDESEFTGPSPRPEGEASSSPDITKTHALRQAALSRELHELNHALARKQELAQTMGQSDEKMQVMRIQYETTMKQLEDQVNTLSKEKETLSHELFASKTNANSNKLSEQRRKRLQELEAQLGELKKKINSQAKLVKLKEKSDLTVGKLNNEIGSMKQARVRLMKQMKEDTGRFQQWKRTKDKEVLQLKAKDRKRQFEYTRLERQNQKTQNVLRRKMEEASAANRRLKDALEKKSNARNGKTNDTNRLEGMGKRIKSWIDHELEVRVSVNEAKRHLASLLNDRKTLSKEIGRLERSQSTPQGDSQTPSGKPVLIRLNELRSEIELRNAQISDLQQKIMDADNDEKSQTNRWHNITSMPEAKCSIDRLMEAATLSRVEMGILQSKLSDHQSSLDDAHKDKEEMETEMDQVKMAYERERTEIQRAHEDKILYLLTQLSSASDKVDESEQKMSGEESMLKQRLHFQEEQIEELKSIHEQLQETILENDELKKKLTVATYKGKKSALMPVLTSPEASPIPQMKPKKKRSTAVPKAKKIERVTLEEFFSAGESDSEFSPDSESDWMETPVKRKASRAKTCNCKIKCRGTCGCKRNGRSCSKACRCDPTTCANRKGRDSYDPDESAESTSTNITSVENTDMMNTTVVIENSASEADADTPGLRDFKLPSKPHPRKVLAPVNGSVDAGKTVKPKLKRENAFGGASRKRSSDALKPKGDVAGIKGSLTNVENEGIVKRKRKLLGPTNRSFFKPLDV</sequence>
<dbReference type="GO" id="GO:0003777">
    <property type="term" value="F:microtubule motor activity"/>
    <property type="evidence" value="ECO:0000318"/>
    <property type="project" value="GO_Central"/>
</dbReference>
<keyword evidence="7 17" id="KW-0547">Nucleotide-binding</keyword>
<keyword evidence="22" id="KW-1185">Reference proteome</keyword>
<dbReference type="PANTHER" id="PTHR47969:SF15">
    <property type="entry name" value="CHROMOSOME-ASSOCIATED KINESIN KIF4A-RELATED"/>
    <property type="match status" value="1"/>
</dbReference>
<evidence type="ECO:0000313" key="22">
    <source>
        <dbReference type="Proteomes" id="UP000007110"/>
    </source>
</evidence>
<feature type="coiled-coil region" evidence="18">
    <location>
        <begin position="541"/>
        <end position="644"/>
    </location>
</feature>
<evidence type="ECO:0000256" key="19">
    <source>
        <dbReference type="SAM" id="MobiDB-lite"/>
    </source>
</evidence>
<evidence type="ECO:0000313" key="21">
    <source>
        <dbReference type="EnsemblMetazoa" id="XP_030836476"/>
    </source>
</evidence>
<dbReference type="GO" id="GO:0005874">
    <property type="term" value="C:microtubule"/>
    <property type="evidence" value="ECO:0007669"/>
    <property type="project" value="UniProtKB-KW"/>
</dbReference>
<dbReference type="Proteomes" id="UP000007110">
    <property type="component" value="Unassembled WGS sequence"/>
</dbReference>
<feature type="region of interest" description="Disordered" evidence="19">
    <location>
        <begin position="1157"/>
        <end position="1222"/>
    </location>
</feature>
<dbReference type="GO" id="GO:0005875">
    <property type="term" value="C:microtubule associated complex"/>
    <property type="evidence" value="ECO:0000318"/>
    <property type="project" value="GO_Central"/>
</dbReference>
<evidence type="ECO:0000256" key="14">
    <source>
        <dbReference type="ARBA" id="ARBA00023212"/>
    </source>
</evidence>
<keyword evidence="4" id="KW-0963">Cytoplasm</keyword>
<dbReference type="GO" id="GO:0046872">
    <property type="term" value="F:metal ion binding"/>
    <property type="evidence" value="ECO:0007669"/>
    <property type="project" value="UniProtKB-KW"/>
</dbReference>
<keyword evidence="10" id="KW-0411">Iron-sulfur</keyword>
<feature type="region of interest" description="Disordered" evidence="19">
    <location>
        <begin position="717"/>
        <end position="757"/>
    </location>
</feature>
<evidence type="ECO:0000256" key="3">
    <source>
        <dbReference type="ARBA" id="ARBA00004245"/>
    </source>
</evidence>
<dbReference type="GO" id="GO:0005634">
    <property type="term" value="C:nucleus"/>
    <property type="evidence" value="ECO:0007669"/>
    <property type="project" value="UniProtKB-SubCell"/>
</dbReference>
<comment type="subcellular location">
    <subcellularLocation>
        <location evidence="3">Cytoplasm</location>
        <location evidence="3">Cytoskeleton</location>
    </subcellularLocation>
    <subcellularLocation>
        <location evidence="2">Nucleus</location>
    </subcellularLocation>
</comment>
<dbReference type="RefSeq" id="XP_030836476.1">
    <property type="nucleotide sequence ID" value="XM_030980616.1"/>
</dbReference>
<dbReference type="InterPro" id="IPR027417">
    <property type="entry name" value="P-loop_NTPase"/>
</dbReference>
<organism evidence="21 22">
    <name type="scientific">Strongylocentrotus purpuratus</name>
    <name type="common">Purple sea urchin</name>
    <dbReference type="NCBI Taxonomy" id="7668"/>
    <lineage>
        <taxon>Eukaryota</taxon>
        <taxon>Metazoa</taxon>
        <taxon>Echinodermata</taxon>
        <taxon>Eleutherozoa</taxon>
        <taxon>Echinozoa</taxon>
        <taxon>Echinoidea</taxon>
        <taxon>Euechinoidea</taxon>
        <taxon>Echinacea</taxon>
        <taxon>Camarodonta</taxon>
        <taxon>Echinidea</taxon>
        <taxon>Strongylocentrotidae</taxon>
        <taxon>Strongylocentrotus</taxon>
    </lineage>
</organism>
<dbReference type="AlphaFoldDB" id="A0A7M7NHA4"/>
<keyword evidence="9" id="KW-0408">Iron</keyword>
<feature type="region of interest" description="Disordered" evidence="19">
    <location>
        <begin position="484"/>
        <end position="533"/>
    </location>
</feature>
<accession>A0A7M7NHA4</accession>
<feature type="region of interest" description="Disordered" evidence="19">
    <location>
        <begin position="801"/>
        <end position="820"/>
    </location>
</feature>
<dbReference type="SMART" id="SM00129">
    <property type="entry name" value="KISc"/>
    <property type="match status" value="1"/>
</dbReference>
<dbReference type="Gene3D" id="3.40.850.10">
    <property type="entry name" value="Kinesin motor domain"/>
    <property type="match status" value="1"/>
</dbReference>
<feature type="region of interest" description="Disordered" evidence="19">
    <location>
        <begin position="1019"/>
        <end position="1039"/>
    </location>
</feature>
<dbReference type="GO" id="GO:0007018">
    <property type="term" value="P:microtubule-based movement"/>
    <property type="evidence" value="ECO:0007669"/>
    <property type="project" value="InterPro"/>
</dbReference>
<dbReference type="InterPro" id="IPR027640">
    <property type="entry name" value="Kinesin-like_fam"/>
</dbReference>
<dbReference type="FunFam" id="3.40.850.10:FF:000038">
    <property type="entry name" value="chromosome-associated kinesin KIF4A"/>
    <property type="match status" value="1"/>
</dbReference>
<evidence type="ECO:0000256" key="6">
    <source>
        <dbReference type="ARBA" id="ARBA00022723"/>
    </source>
</evidence>
<feature type="compositionally biased region" description="Basic and acidic residues" evidence="19">
    <location>
        <begin position="735"/>
        <end position="744"/>
    </location>
</feature>
<feature type="compositionally biased region" description="Basic residues" evidence="19">
    <location>
        <begin position="1028"/>
        <end position="1039"/>
    </location>
</feature>
<dbReference type="PROSITE" id="PS00411">
    <property type="entry name" value="KINESIN_MOTOR_1"/>
    <property type="match status" value="1"/>
</dbReference>
<dbReference type="GO" id="GO:0005829">
    <property type="term" value="C:cytosol"/>
    <property type="evidence" value="ECO:0007669"/>
    <property type="project" value="UniProtKB-ARBA"/>
</dbReference>
<evidence type="ECO:0000256" key="2">
    <source>
        <dbReference type="ARBA" id="ARBA00004123"/>
    </source>
</evidence>
<keyword evidence="6" id="KW-0479">Metal-binding</keyword>
<evidence type="ECO:0000256" key="10">
    <source>
        <dbReference type="ARBA" id="ARBA00023014"/>
    </source>
</evidence>
<evidence type="ECO:0000256" key="12">
    <source>
        <dbReference type="ARBA" id="ARBA00023125"/>
    </source>
</evidence>
<keyword evidence="8 17" id="KW-0067">ATP-binding</keyword>
<name>A0A7M7NHA4_STRPU</name>
<evidence type="ECO:0000259" key="20">
    <source>
        <dbReference type="PROSITE" id="PS50067"/>
    </source>
</evidence>
<dbReference type="InterPro" id="IPR019821">
    <property type="entry name" value="Kinesin_motor_CS"/>
</dbReference>
<evidence type="ECO:0000256" key="11">
    <source>
        <dbReference type="ARBA" id="ARBA00023054"/>
    </source>
</evidence>
<keyword evidence="12" id="KW-0238">DNA-binding</keyword>
<keyword evidence="14" id="KW-0206">Cytoskeleton</keyword>
<reference evidence="22" key="1">
    <citation type="submission" date="2015-02" db="EMBL/GenBank/DDBJ databases">
        <title>Genome sequencing for Strongylocentrotus purpuratus.</title>
        <authorList>
            <person name="Murali S."/>
            <person name="Liu Y."/>
            <person name="Vee V."/>
            <person name="English A."/>
            <person name="Wang M."/>
            <person name="Skinner E."/>
            <person name="Han Y."/>
            <person name="Muzny D.M."/>
            <person name="Worley K.C."/>
            <person name="Gibbs R.A."/>
        </authorList>
    </citation>
    <scope>NUCLEOTIDE SEQUENCE</scope>
</reference>
<feature type="region of interest" description="Disordered" evidence="19">
    <location>
        <begin position="1117"/>
        <end position="1137"/>
    </location>
</feature>
<dbReference type="InterPro" id="IPR001752">
    <property type="entry name" value="Kinesin_motor_dom"/>
</dbReference>
<dbReference type="GeneID" id="756329"/>
<reference evidence="21" key="2">
    <citation type="submission" date="2021-01" db="UniProtKB">
        <authorList>
            <consortium name="EnsemblMetazoa"/>
        </authorList>
    </citation>
    <scope>IDENTIFICATION</scope>
</reference>
<feature type="compositionally biased region" description="Polar residues" evidence="19">
    <location>
        <begin position="805"/>
        <end position="817"/>
    </location>
</feature>
<proteinExistence type="inferred from homology"/>
<keyword evidence="11 18" id="KW-0175">Coiled coil</keyword>
<dbReference type="OrthoDB" id="3176171at2759"/>
<evidence type="ECO:0000256" key="9">
    <source>
        <dbReference type="ARBA" id="ARBA00023004"/>
    </source>
</evidence>
<keyword evidence="15" id="KW-0539">Nucleus</keyword>
<dbReference type="InterPro" id="IPR036961">
    <property type="entry name" value="Kinesin_motor_dom_sf"/>
</dbReference>
<evidence type="ECO:0000256" key="16">
    <source>
        <dbReference type="ARBA" id="ARBA00034078"/>
    </source>
</evidence>
<feature type="domain" description="Kinesin motor" evidence="20">
    <location>
        <begin position="10"/>
        <end position="335"/>
    </location>
</feature>
<evidence type="ECO:0000256" key="7">
    <source>
        <dbReference type="ARBA" id="ARBA00022741"/>
    </source>
</evidence>
<evidence type="ECO:0000256" key="17">
    <source>
        <dbReference type="PROSITE-ProRule" id="PRU00283"/>
    </source>
</evidence>
<dbReference type="KEGG" id="spu:756329"/>
<evidence type="ECO:0000256" key="13">
    <source>
        <dbReference type="ARBA" id="ARBA00023175"/>
    </source>
</evidence>
<dbReference type="Pfam" id="PF25764">
    <property type="entry name" value="KIF21A_4th"/>
    <property type="match status" value="1"/>
</dbReference>
<dbReference type="PANTHER" id="PTHR47969">
    <property type="entry name" value="CHROMOSOME-ASSOCIATED KINESIN KIF4A-RELATED"/>
    <property type="match status" value="1"/>
</dbReference>
<dbReference type="OMA" id="SFHSKLC"/>
<feature type="compositionally biased region" description="Basic and acidic residues" evidence="19">
    <location>
        <begin position="1210"/>
        <end position="1219"/>
    </location>
</feature>
<dbReference type="GO" id="GO:0005524">
    <property type="term" value="F:ATP binding"/>
    <property type="evidence" value="ECO:0007669"/>
    <property type="project" value="UniProtKB-UniRule"/>
</dbReference>
<protein>
    <recommendedName>
        <fullName evidence="20">Kinesin motor domain-containing protein</fullName>
    </recommendedName>
</protein>
<dbReference type="InParanoid" id="A0A7M7NHA4"/>
<evidence type="ECO:0000256" key="5">
    <source>
        <dbReference type="ARBA" id="ARBA00022701"/>
    </source>
</evidence>
<feature type="coiled-coil region" evidence="18">
    <location>
        <begin position="962"/>
        <end position="999"/>
    </location>
</feature>
<evidence type="ECO:0000256" key="18">
    <source>
        <dbReference type="SAM" id="Coils"/>
    </source>
</evidence>
<evidence type="ECO:0000256" key="1">
    <source>
        <dbReference type="ARBA" id="ARBA00001966"/>
    </source>
</evidence>
<keyword evidence="13 17" id="KW-0505">Motor protein</keyword>
<evidence type="ECO:0000256" key="15">
    <source>
        <dbReference type="ARBA" id="ARBA00023242"/>
    </source>
</evidence>
<dbReference type="EnsemblMetazoa" id="XM_030980616">
    <property type="protein sequence ID" value="XP_030836476"/>
    <property type="gene ID" value="LOC756329"/>
</dbReference>
<evidence type="ECO:0000256" key="4">
    <source>
        <dbReference type="ARBA" id="ARBA00022490"/>
    </source>
</evidence>
<comment type="cofactor">
    <cofactor evidence="1">
        <name>[4Fe-4S] cluster</name>
        <dbReference type="ChEBI" id="CHEBI:49883"/>
    </cofactor>
</comment>
<keyword evidence="5" id="KW-0493">Microtubule</keyword>
<comment type="similarity">
    <text evidence="17">Belongs to the TRAFAC class myosin-kinesin ATPase superfamily. Kinesin family.</text>
</comment>
<dbReference type="GO" id="GO:0007052">
    <property type="term" value="P:mitotic spindle organization"/>
    <property type="evidence" value="ECO:0000318"/>
    <property type="project" value="GO_Central"/>
</dbReference>
<dbReference type="GO" id="GO:0003677">
    <property type="term" value="F:DNA binding"/>
    <property type="evidence" value="ECO:0007669"/>
    <property type="project" value="UniProtKB-KW"/>
</dbReference>